<dbReference type="GO" id="GO:0004794">
    <property type="term" value="F:threonine deaminase activity"/>
    <property type="evidence" value="ECO:0007669"/>
    <property type="project" value="UniProtKB-EC"/>
</dbReference>
<evidence type="ECO:0000256" key="3">
    <source>
        <dbReference type="ARBA" id="ARBA00023239"/>
    </source>
</evidence>
<keyword evidence="3 5" id="KW-0456">Lyase</keyword>
<evidence type="ECO:0000259" key="4">
    <source>
        <dbReference type="Pfam" id="PF00291"/>
    </source>
</evidence>
<feature type="domain" description="Tryptophan synthase beta chain-like PALP" evidence="4">
    <location>
        <begin position="25"/>
        <end position="309"/>
    </location>
</feature>
<accession>A0ABW8ZB94</accession>
<dbReference type="InterPro" id="IPR036052">
    <property type="entry name" value="TrpB-like_PALP_sf"/>
</dbReference>
<organism evidence="5 6">
    <name type="scientific">Herbaspirillum rhizosphaerae</name>
    <dbReference type="NCBI Taxonomy" id="346179"/>
    <lineage>
        <taxon>Bacteria</taxon>
        <taxon>Pseudomonadati</taxon>
        <taxon>Pseudomonadota</taxon>
        <taxon>Betaproteobacteria</taxon>
        <taxon>Burkholderiales</taxon>
        <taxon>Oxalobacteraceae</taxon>
        <taxon>Herbaspirillum</taxon>
    </lineage>
</organism>
<evidence type="ECO:0000313" key="5">
    <source>
        <dbReference type="EMBL" id="MFL9880429.1"/>
    </source>
</evidence>
<keyword evidence="2" id="KW-0663">Pyridoxal phosphate</keyword>
<protein>
    <submittedName>
        <fullName evidence="5">Threonine dehydratase</fullName>
        <ecNumber evidence="5">4.3.1.19</ecNumber>
    </submittedName>
</protein>
<keyword evidence="6" id="KW-1185">Reference proteome</keyword>
<dbReference type="PANTHER" id="PTHR48078">
    <property type="entry name" value="THREONINE DEHYDRATASE, MITOCHONDRIAL-RELATED"/>
    <property type="match status" value="1"/>
</dbReference>
<evidence type="ECO:0000256" key="1">
    <source>
        <dbReference type="ARBA" id="ARBA00001933"/>
    </source>
</evidence>
<dbReference type="CDD" id="cd01562">
    <property type="entry name" value="Thr-dehyd"/>
    <property type="match status" value="1"/>
</dbReference>
<dbReference type="PROSITE" id="PS00165">
    <property type="entry name" value="DEHYDRATASE_SER_THR"/>
    <property type="match status" value="1"/>
</dbReference>
<evidence type="ECO:0000256" key="2">
    <source>
        <dbReference type="ARBA" id="ARBA00022898"/>
    </source>
</evidence>
<dbReference type="InterPro" id="IPR000634">
    <property type="entry name" value="Ser/Thr_deHydtase_PyrdxlP-BS"/>
</dbReference>
<dbReference type="PANTHER" id="PTHR48078:SF7">
    <property type="entry name" value="BLL6502 PROTEIN"/>
    <property type="match status" value="1"/>
</dbReference>
<dbReference type="Gene3D" id="3.40.50.1100">
    <property type="match status" value="2"/>
</dbReference>
<dbReference type="RefSeq" id="WP_408169468.1">
    <property type="nucleotide sequence ID" value="NZ_JAQQFR010000013.1"/>
</dbReference>
<dbReference type="Proteomes" id="UP001629214">
    <property type="component" value="Unassembled WGS sequence"/>
</dbReference>
<evidence type="ECO:0000313" key="6">
    <source>
        <dbReference type="Proteomes" id="UP001629214"/>
    </source>
</evidence>
<comment type="caution">
    <text evidence="5">The sequence shown here is derived from an EMBL/GenBank/DDBJ whole genome shotgun (WGS) entry which is preliminary data.</text>
</comment>
<dbReference type="NCBIfam" id="NF004771">
    <property type="entry name" value="PRK06110.1"/>
    <property type="match status" value="1"/>
</dbReference>
<reference evidence="5 6" key="1">
    <citation type="journal article" date="2024" name="Chem. Sci.">
        <title>Discovery of megapolipeptins by genome mining of a Burkholderiales bacteria collection.</title>
        <authorList>
            <person name="Paulo B.S."/>
            <person name="Recchia M.J.J."/>
            <person name="Lee S."/>
            <person name="Fergusson C.H."/>
            <person name="Romanowski S.B."/>
            <person name="Hernandez A."/>
            <person name="Krull N."/>
            <person name="Liu D.Y."/>
            <person name="Cavanagh H."/>
            <person name="Bos A."/>
            <person name="Gray C.A."/>
            <person name="Murphy B.T."/>
            <person name="Linington R.G."/>
            <person name="Eustaquio A.S."/>
        </authorList>
    </citation>
    <scope>NUCLEOTIDE SEQUENCE [LARGE SCALE GENOMIC DNA]</scope>
    <source>
        <strain evidence="5 6">RL21-008-BIB-B</strain>
    </source>
</reference>
<dbReference type="SUPFAM" id="SSF53686">
    <property type="entry name" value="Tryptophan synthase beta subunit-like PLP-dependent enzymes"/>
    <property type="match status" value="1"/>
</dbReference>
<dbReference type="InterPro" id="IPR001926">
    <property type="entry name" value="TrpB-like_PALP"/>
</dbReference>
<comment type="cofactor">
    <cofactor evidence="1">
        <name>pyridoxal 5'-phosphate</name>
        <dbReference type="ChEBI" id="CHEBI:597326"/>
    </cofactor>
</comment>
<dbReference type="InterPro" id="IPR050147">
    <property type="entry name" value="Ser/Thr_Dehydratase"/>
</dbReference>
<dbReference type="EC" id="4.3.1.19" evidence="5"/>
<sequence>MNDLLPTHLDIEQAAKAVYAAMPATPQYSWPLLNVALGTEAWVKHENHTPTGAFKIRGGLVYLQTLAQLPQARRVRGVISATRGNHGQSVGFAARRYGIAATIVVPEGNSKEKNAAMQALGVELIEHGKEFQESREHAAMLAERDALHMIPSFHRDLVAGVSTYWMELLRAQPDLDVLFVPIGQGSGICAAAAARRALNVRTRVIGVVSAHAQAYKLSFESRSKIESPVSTLIADGMACRVPDDASLAVILDQVDEVIAVSDNEVADAMKLYFTATHNVAEGAGAAALAAAMQIRHRLQGQRIGLTLSGGNVDHDMFAQILCRPDAEEQQQQALADNRRVA</sequence>
<proteinExistence type="predicted"/>
<dbReference type="Pfam" id="PF00291">
    <property type="entry name" value="PALP"/>
    <property type="match status" value="1"/>
</dbReference>
<gene>
    <name evidence="5" type="ORF">PQR63_18670</name>
</gene>
<dbReference type="EMBL" id="JAQQFR010000013">
    <property type="protein sequence ID" value="MFL9880429.1"/>
    <property type="molecule type" value="Genomic_DNA"/>
</dbReference>
<name>A0ABW8ZB94_9BURK</name>